<evidence type="ECO:0000256" key="1">
    <source>
        <dbReference type="SAM" id="MobiDB-lite"/>
    </source>
</evidence>
<dbReference type="AlphaFoldDB" id="A0A562SH73"/>
<gene>
    <name evidence="2" type="ORF">IQ13_3306</name>
</gene>
<sequence length="138" mass="13952">MKWYQSLTTLFAVSIVASCSNGMEEGSSSSSTPATTPASVTVPPAQQPQQTAANGTVALNPPHGQPGHRCDIKVGEPLTGTAPATNTQPQMIQQPPAATVINPPATGTTAAGKNPPHGQPGHRCDIAVGAPLNSQPAQ</sequence>
<dbReference type="OrthoDB" id="678557at2"/>
<keyword evidence="3" id="KW-1185">Reference proteome</keyword>
<dbReference type="RefSeq" id="WP_144887685.1">
    <property type="nucleotide sequence ID" value="NZ_VLLE01000005.1"/>
</dbReference>
<feature type="compositionally biased region" description="Polar residues" evidence="1">
    <location>
        <begin position="82"/>
        <end position="93"/>
    </location>
</feature>
<name>A0A562SH73_9BACT</name>
<organism evidence="2 3">
    <name type="scientific">Lacibacter cauensis</name>
    <dbReference type="NCBI Taxonomy" id="510947"/>
    <lineage>
        <taxon>Bacteria</taxon>
        <taxon>Pseudomonadati</taxon>
        <taxon>Bacteroidota</taxon>
        <taxon>Chitinophagia</taxon>
        <taxon>Chitinophagales</taxon>
        <taxon>Chitinophagaceae</taxon>
        <taxon>Lacibacter</taxon>
    </lineage>
</organism>
<feature type="compositionally biased region" description="Low complexity" evidence="1">
    <location>
        <begin position="27"/>
        <end position="53"/>
    </location>
</feature>
<dbReference type="Proteomes" id="UP000316167">
    <property type="component" value="Unassembled WGS sequence"/>
</dbReference>
<reference evidence="2 3" key="1">
    <citation type="journal article" date="2015" name="Stand. Genomic Sci.">
        <title>Genomic Encyclopedia of Bacterial and Archaeal Type Strains, Phase III: the genomes of soil and plant-associated and newly described type strains.</title>
        <authorList>
            <person name="Whitman W.B."/>
            <person name="Woyke T."/>
            <person name="Klenk H.P."/>
            <person name="Zhou Y."/>
            <person name="Lilburn T.G."/>
            <person name="Beck B.J."/>
            <person name="De Vos P."/>
            <person name="Vandamme P."/>
            <person name="Eisen J.A."/>
            <person name="Garrity G."/>
            <person name="Hugenholtz P."/>
            <person name="Kyrpides N.C."/>
        </authorList>
    </citation>
    <scope>NUCLEOTIDE SEQUENCE [LARGE SCALE GENOMIC DNA]</scope>
    <source>
        <strain evidence="2 3">CGMCC 1.7271</strain>
    </source>
</reference>
<dbReference type="EMBL" id="VLLE01000005">
    <property type="protein sequence ID" value="TWI80627.1"/>
    <property type="molecule type" value="Genomic_DNA"/>
</dbReference>
<evidence type="ECO:0000313" key="3">
    <source>
        <dbReference type="Proteomes" id="UP000316167"/>
    </source>
</evidence>
<accession>A0A562SH73</accession>
<evidence type="ECO:0000313" key="2">
    <source>
        <dbReference type="EMBL" id="TWI80627.1"/>
    </source>
</evidence>
<proteinExistence type="predicted"/>
<feature type="region of interest" description="Disordered" evidence="1">
    <location>
        <begin position="21"/>
        <end position="138"/>
    </location>
</feature>
<protein>
    <submittedName>
        <fullName evidence="2">Uncharacterized protein</fullName>
    </submittedName>
</protein>
<dbReference type="PROSITE" id="PS51257">
    <property type="entry name" value="PROKAR_LIPOPROTEIN"/>
    <property type="match status" value="1"/>
</dbReference>
<comment type="caution">
    <text evidence="2">The sequence shown here is derived from an EMBL/GenBank/DDBJ whole genome shotgun (WGS) entry which is preliminary data.</text>
</comment>